<dbReference type="InterPro" id="IPR050694">
    <property type="entry name" value="LRRC14/PRAME"/>
</dbReference>
<dbReference type="GO" id="GO:0008284">
    <property type="term" value="P:positive regulation of cell population proliferation"/>
    <property type="evidence" value="ECO:0007669"/>
    <property type="project" value="InterPro"/>
</dbReference>
<comment type="caution">
    <text evidence="4">The sequence shown here is derived from an EMBL/GenBank/DDBJ whole genome shotgun (WGS) entry which is preliminary data.</text>
</comment>
<reference evidence="4 5" key="1">
    <citation type="journal article" date="2019" name="Mol. Ecol. Resour.">
        <title>Improving Illumina assemblies with Hi-C and long reads: an example with the North African dromedary.</title>
        <authorList>
            <person name="Elbers J.P."/>
            <person name="Rogers M.F."/>
            <person name="Perelman P.L."/>
            <person name="Proskuryakova A.A."/>
            <person name="Serdyukova N.A."/>
            <person name="Johnson W.E."/>
            <person name="Horin P."/>
            <person name="Corander J."/>
            <person name="Murphy D."/>
            <person name="Burger P.A."/>
        </authorList>
    </citation>
    <scope>NUCLEOTIDE SEQUENCE [LARGE SCALE GENOMIC DNA]</scope>
    <source>
        <strain evidence="4">Drom800</strain>
        <tissue evidence="4">Blood</tissue>
    </source>
</reference>
<evidence type="ECO:0000256" key="1">
    <source>
        <dbReference type="ARBA" id="ARBA00009608"/>
    </source>
</evidence>
<accession>A0A5N4DDT6</accession>
<dbReference type="AlphaFoldDB" id="A0A5N4DDT6"/>
<gene>
    <name evidence="4" type="ORF">Cadr_000013253</name>
</gene>
<dbReference type="STRING" id="9838.ENSCDRP00005027342"/>
<dbReference type="SUPFAM" id="SSF52047">
    <property type="entry name" value="RNI-like"/>
    <property type="match status" value="1"/>
</dbReference>
<evidence type="ECO:0000313" key="4">
    <source>
        <dbReference type="EMBL" id="KAB1269074.1"/>
    </source>
</evidence>
<dbReference type="GO" id="GO:0043066">
    <property type="term" value="P:negative regulation of apoptotic process"/>
    <property type="evidence" value="ECO:0007669"/>
    <property type="project" value="InterPro"/>
</dbReference>
<dbReference type="PIRSF" id="PIRSF038286">
    <property type="entry name" value="PRAME"/>
    <property type="match status" value="1"/>
</dbReference>
<proteinExistence type="inferred from homology"/>
<protein>
    <submittedName>
        <fullName evidence="4">PRAME family member 27</fullName>
    </submittedName>
</protein>
<dbReference type="GO" id="GO:0045596">
    <property type="term" value="P:negative regulation of cell differentiation"/>
    <property type="evidence" value="ECO:0007669"/>
    <property type="project" value="InterPro"/>
</dbReference>
<keyword evidence="2" id="KW-0433">Leucine-rich repeat</keyword>
<dbReference type="InterPro" id="IPR026271">
    <property type="entry name" value="PRAME"/>
</dbReference>
<dbReference type="EMBL" id="JWIN03000013">
    <property type="protein sequence ID" value="KAB1269074.1"/>
    <property type="molecule type" value="Genomic_DNA"/>
</dbReference>
<evidence type="ECO:0000256" key="3">
    <source>
        <dbReference type="ARBA" id="ARBA00022737"/>
    </source>
</evidence>
<dbReference type="Gene3D" id="3.80.10.10">
    <property type="entry name" value="Ribonuclease Inhibitor"/>
    <property type="match status" value="1"/>
</dbReference>
<dbReference type="GO" id="GO:0045892">
    <property type="term" value="P:negative regulation of DNA-templated transcription"/>
    <property type="evidence" value="ECO:0007669"/>
    <property type="project" value="InterPro"/>
</dbReference>
<evidence type="ECO:0000313" key="5">
    <source>
        <dbReference type="Proteomes" id="UP000299084"/>
    </source>
</evidence>
<dbReference type="PANTHER" id="PTHR14224:SF19">
    <property type="entry name" value="PRAME FAMILY MEMBER 11-RELATED"/>
    <property type="match status" value="1"/>
</dbReference>
<sequence>MSVRTPPRLLELAGASLLRDNEASAIAALEYLPAELFPSLFLEAFFGRHSETLKALLQAWPFVRLPLGGLMHMPQEETFQAVLDGLDVLLAQKVHPRRCKLQVLDLRNTGRNFWSMWCGARARVCPSPCMVSAAEDSLETEQPLASSLKVFIELCLNERTMDGFLTYLLRWAEERKDSIHLCCKKLKIVSMPVENIGKVLSMVWLDCIREVDVCCSWRLPTLAGFAPLLGRMTRVQSLLLSHVHVSAFEEEEQEHIVQFTSQFLRLHHLRVLYMESPSFLEGRLDQMLRMTSALDKSFVCYLEVTGYSSFQNLIAQFFPRCLMTPLDNLAITNCLLTELDLTYLSKCQNISQLKALDLSGVSLTNFSPELLQVLLEKVAATLRELYLNKCGIMDPQLESILPALSRCSQLSYFSVLGNPLSMAVMGKLLRRTAGLPRLSQELYPVPQESYSSHGVLHPGRLVQFRADLLEILRVLGRPRTIWISASPCPHCGDNTFYHAEPIVYRCSTPA</sequence>
<dbReference type="InterPro" id="IPR032675">
    <property type="entry name" value="LRR_dom_sf"/>
</dbReference>
<dbReference type="Proteomes" id="UP000299084">
    <property type="component" value="Unassembled WGS sequence"/>
</dbReference>
<name>A0A5N4DDT6_CAMDR</name>
<keyword evidence="3" id="KW-0677">Repeat</keyword>
<organism evidence="4 5">
    <name type="scientific">Camelus dromedarius</name>
    <name type="common">Dromedary</name>
    <name type="synonym">Arabian camel</name>
    <dbReference type="NCBI Taxonomy" id="9838"/>
    <lineage>
        <taxon>Eukaryota</taxon>
        <taxon>Metazoa</taxon>
        <taxon>Chordata</taxon>
        <taxon>Craniata</taxon>
        <taxon>Vertebrata</taxon>
        <taxon>Euteleostomi</taxon>
        <taxon>Mammalia</taxon>
        <taxon>Eutheria</taxon>
        <taxon>Laurasiatheria</taxon>
        <taxon>Artiodactyla</taxon>
        <taxon>Tylopoda</taxon>
        <taxon>Camelidae</taxon>
        <taxon>Camelus</taxon>
    </lineage>
</organism>
<keyword evidence="5" id="KW-1185">Reference proteome</keyword>
<evidence type="ECO:0000256" key="2">
    <source>
        <dbReference type="ARBA" id="ARBA00022614"/>
    </source>
</evidence>
<dbReference type="PANTHER" id="PTHR14224">
    <property type="entry name" value="SIMILAR TO PREFERENTIALLY EXPRESSED ANTIGEN IN MELANOMA-LIKE 3"/>
    <property type="match status" value="1"/>
</dbReference>
<dbReference type="GO" id="GO:0005737">
    <property type="term" value="C:cytoplasm"/>
    <property type="evidence" value="ECO:0007669"/>
    <property type="project" value="TreeGrafter"/>
</dbReference>
<comment type="similarity">
    <text evidence="1">Belongs to the PRAME family.</text>
</comment>